<name>A0A8J4H461_9BACL</name>
<evidence type="ECO:0000313" key="3">
    <source>
        <dbReference type="EMBL" id="GIQ70682.1"/>
    </source>
</evidence>
<reference evidence="3" key="1">
    <citation type="submission" date="2021-04" db="EMBL/GenBank/DDBJ databases">
        <title>Draft genome sequence of Xylanibacillus composti strain K13.</title>
        <authorList>
            <person name="Uke A."/>
            <person name="Chhe C."/>
            <person name="Baramee S."/>
            <person name="Kosugi A."/>
        </authorList>
    </citation>
    <scope>NUCLEOTIDE SEQUENCE</scope>
    <source>
        <strain evidence="3">K13</strain>
    </source>
</reference>
<evidence type="ECO:0000313" key="4">
    <source>
        <dbReference type="Proteomes" id="UP000677918"/>
    </source>
</evidence>
<keyword evidence="2" id="KW-1133">Transmembrane helix</keyword>
<comment type="similarity">
    <text evidence="1">Belongs to the asp23 family.</text>
</comment>
<evidence type="ECO:0000256" key="1">
    <source>
        <dbReference type="ARBA" id="ARBA00005721"/>
    </source>
</evidence>
<organism evidence="3 4">
    <name type="scientific">Xylanibacillus composti</name>
    <dbReference type="NCBI Taxonomy" id="1572762"/>
    <lineage>
        <taxon>Bacteria</taxon>
        <taxon>Bacillati</taxon>
        <taxon>Bacillota</taxon>
        <taxon>Bacilli</taxon>
        <taxon>Bacillales</taxon>
        <taxon>Paenibacillaceae</taxon>
        <taxon>Xylanibacillus</taxon>
    </lineage>
</organism>
<proteinExistence type="inferred from homology"/>
<keyword evidence="2" id="KW-0812">Transmembrane</keyword>
<gene>
    <name evidence="3" type="ORF">XYCOK13_35060</name>
</gene>
<dbReference type="EMBL" id="BOVK01000055">
    <property type="protein sequence ID" value="GIQ70682.1"/>
    <property type="molecule type" value="Genomic_DNA"/>
</dbReference>
<comment type="caution">
    <text evidence="3">The sequence shown here is derived from an EMBL/GenBank/DDBJ whole genome shotgun (WGS) entry which is preliminary data.</text>
</comment>
<keyword evidence="4" id="KW-1185">Reference proteome</keyword>
<keyword evidence="2" id="KW-0472">Membrane</keyword>
<accession>A0A8J4H461</accession>
<dbReference type="Proteomes" id="UP000677918">
    <property type="component" value="Unassembled WGS sequence"/>
</dbReference>
<dbReference type="NCBIfam" id="NF033218">
    <property type="entry name" value="anchor_AmaP"/>
    <property type="match status" value="1"/>
</dbReference>
<dbReference type="Pfam" id="PF03780">
    <property type="entry name" value="Asp23"/>
    <property type="match status" value="1"/>
</dbReference>
<dbReference type="InterPro" id="IPR005531">
    <property type="entry name" value="Asp23"/>
</dbReference>
<sequence length="184" mass="20115">MMTRVLDKLLLFVFSLIVLAFTVIGLLLSTGAVPVAAEWFEEMADSVTGQATIWTLGIAIILISLRLLYITLRVGTGAPPSIDQRTDFGDIRISMETVENLTLKAASRIKGVKDLKARVSVDDAGLQIEIRAVVDGDTSIPQLTEEVQREVKGHLEEITGIPVSFVSVYVANIIQSQTFKSRVE</sequence>
<evidence type="ECO:0000256" key="2">
    <source>
        <dbReference type="SAM" id="Phobius"/>
    </source>
</evidence>
<dbReference type="AlphaFoldDB" id="A0A8J4H461"/>
<evidence type="ECO:0008006" key="5">
    <source>
        <dbReference type="Google" id="ProtNLM"/>
    </source>
</evidence>
<protein>
    <recommendedName>
        <fullName evidence="5">Alkaline shock response membrane anchor protein AmaP</fullName>
    </recommendedName>
</protein>
<feature type="transmembrane region" description="Helical" evidence="2">
    <location>
        <begin position="53"/>
        <end position="72"/>
    </location>
</feature>